<dbReference type="PATRIC" id="fig|1304281.5.peg.3232"/>
<name>A0A0J7INL1_9FLAO</name>
<evidence type="ECO:0000313" key="2">
    <source>
        <dbReference type="EMBL" id="KMQ67524.1"/>
    </source>
</evidence>
<protein>
    <recommendedName>
        <fullName evidence="4">Lipoprotein</fullName>
    </recommendedName>
</protein>
<dbReference type="Proteomes" id="UP000035900">
    <property type="component" value="Unassembled WGS sequence"/>
</dbReference>
<gene>
    <name evidence="2" type="ORF">ACM44_14770</name>
</gene>
<evidence type="ECO:0000313" key="3">
    <source>
        <dbReference type="Proteomes" id="UP000035900"/>
    </source>
</evidence>
<dbReference type="EMBL" id="LFNG01000056">
    <property type="protein sequence ID" value="KMQ67524.1"/>
    <property type="molecule type" value="Genomic_DNA"/>
</dbReference>
<keyword evidence="1" id="KW-0732">Signal</keyword>
<evidence type="ECO:0008006" key="4">
    <source>
        <dbReference type="Google" id="ProtNLM"/>
    </source>
</evidence>
<dbReference type="AlphaFoldDB" id="A0A0J7INL1"/>
<accession>A0A0J7INL1</accession>
<keyword evidence="3" id="KW-1185">Reference proteome</keyword>
<feature type="chain" id="PRO_5005289059" description="Lipoprotein" evidence="1">
    <location>
        <begin position="19"/>
        <end position="143"/>
    </location>
</feature>
<organism evidence="2 3">
    <name type="scientific">Chryseobacterium koreense CCUG 49689</name>
    <dbReference type="NCBI Taxonomy" id="1304281"/>
    <lineage>
        <taxon>Bacteria</taxon>
        <taxon>Pseudomonadati</taxon>
        <taxon>Bacteroidota</taxon>
        <taxon>Flavobacteriia</taxon>
        <taxon>Flavobacteriales</taxon>
        <taxon>Weeksellaceae</taxon>
        <taxon>Chryseobacterium group</taxon>
        <taxon>Chryseobacterium</taxon>
    </lineage>
</organism>
<feature type="signal peptide" evidence="1">
    <location>
        <begin position="1"/>
        <end position="18"/>
    </location>
</feature>
<dbReference type="OrthoDB" id="881763at2"/>
<proteinExistence type="predicted"/>
<dbReference type="PROSITE" id="PS51257">
    <property type="entry name" value="PROKAR_LIPOPROTEIN"/>
    <property type="match status" value="1"/>
</dbReference>
<sequence length="143" mass="15988">MKNLILIFALATISFACGRSSEDQQDTYNPQLPPITQTGANTFGVKINGVGYTPKSSTNDLSNIGYPVYNGVWIDFSYDNGKTFTPFISLDKKNRTSFFLRINDVQGITTKNYVLNGQDQNNPEGRITLEYLIYESPTLKKAI</sequence>
<comment type="caution">
    <text evidence="2">The sequence shown here is derived from an EMBL/GenBank/DDBJ whole genome shotgun (WGS) entry which is preliminary data.</text>
</comment>
<evidence type="ECO:0000256" key="1">
    <source>
        <dbReference type="SAM" id="SignalP"/>
    </source>
</evidence>
<dbReference type="RefSeq" id="WP_048500828.1">
    <property type="nucleotide sequence ID" value="NZ_LFNG01000056.1"/>
</dbReference>
<reference evidence="2 3" key="1">
    <citation type="journal article" date="2004" name="Int. J. Syst. Evol. Microbiol.">
        <title>Kaistella koreensis gen. nov., sp. nov., a novel member of the Chryseobacterium-Bergeyella-Riemerella branch.</title>
        <authorList>
            <person name="Kim M.K."/>
            <person name="Im W.T."/>
            <person name="Shin Y.K."/>
            <person name="Lim J.H."/>
            <person name="Kim S.H."/>
            <person name="Lee B.C."/>
            <person name="Park M.Y."/>
            <person name="Lee K.Y."/>
            <person name="Lee S.T."/>
        </authorList>
    </citation>
    <scope>NUCLEOTIDE SEQUENCE [LARGE SCALE GENOMIC DNA]</scope>
    <source>
        <strain evidence="2 3">CCUG 49689</strain>
    </source>
</reference>